<proteinExistence type="predicted"/>
<keyword evidence="2" id="KW-1185">Reference proteome</keyword>
<dbReference type="Proteomes" id="UP000321578">
    <property type="component" value="Unassembled WGS sequence"/>
</dbReference>
<dbReference type="PROSITE" id="PS51257">
    <property type="entry name" value="PROKAR_LIPOPROTEIN"/>
    <property type="match status" value="1"/>
</dbReference>
<reference evidence="1 2" key="1">
    <citation type="submission" date="2019-08" db="EMBL/GenBank/DDBJ databases">
        <title>Genomes of Subsaximicrobium wynnwilliamsii strains.</title>
        <authorList>
            <person name="Bowman J.P."/>
        </authorList>
    </citation>
    <scope>NUCLEOTIDE SEQUENCE [LARGE SCALE GENOMIC DNA]</scope>
    <source>
        <strain evidence="1 2">2-80-2</strain>
    </source>
</reference>
<dbReference type="AlphaFoldDB" id="A0A5C6ZHM1"/>
<dbReference type="EMBL" id="VORO01000016">
    <property type="protein sequence ID" value="TXD88162.1"/>
    <property type="molecule type" value="Genomic_DNA"/>
</dbReference>
<evidence type="ECO:0008006" key="3">
    <source>
        <dbReference type="Google" id="ProtNLM"/>
    </source>
</evidence>
<protein>
    <recommendedName>
        <fullName evidence="3">Lipoprotein</fullName>
    </recommendedName>
</protein>
<evidence type="ECO:0000313" key="1">
    <source>
        <dbReference type="EMBL" id="TXD88162.1"/>
    </source>
</evidence>
<dbReference type="OrthoDB" id="1452903at2"/>
<name>A0A5C6ZHM1_9FLAO</name>
<dbReference type="RefSeq" id="WP_147089863.1">
    <property type="nucleotide sequence ID" value="NZ_VORM01000015.1"/>
</dbReference>
<accession>A0A5C6ZHM1</accession>
<organism evidence="1 2">
    <name type="scientific">Subsaximicrobium wynnwilliamsii</name>
    <dbReference type="NCBI Taxonomy" id="291179"/>
    <lineage>
        <taxon>Bacteria</taxon>
        <taxon>Pseudomonadati</taxon>
        <taxon>Bacteroidota</taxon>
        <taxon>Flavobacteriia</taxon>
        <taxon>Flavobacteriales</taxon>
        <taxon>Flavobacteriaceae</taxon>
        <taxon>Subsaximicrobium</taxon>
    </lineage>
</organism>
<evidence type="ECO:0000313" key="2">
    <source>
        <dbReference type="Proteomes" id="UP000321578"/>
    </source>
</evidence>
<gene>
    <name evidence="1" type="ORF">ESY86_13765</name>
</gene>
<comment type="caution">
    <text evidence="1">The sequence shown here is derived from an EMBL/GenBank/DDBJ whole genome shotgun (WGS) entry which is preliminary data.</text>
</comment>
<sequence>MTRKILYAILIGTVLFSCGIKKMSNDEIAQTTEILVAKNKANKTLKKETTEGALTDKDGYNDIGKFKYSVYYDETSKALYRIENIEMTDVTLTETYYFKDNDLYFIETLESSAAEKAIYTKGFELLMKKNASDAETKLLINKAKRFKTAFKK</sequence>